<dbReference type="PRINTS" id="PR00420">
    <property type="entry name" value="RNGMNOXGNASE"/>
</dbReference>
<dbReference type="InterPro" id="IPR002938">
    <property type="entry name" value="FAD-bd"/>
</dbReference>
<evidence type="ECO:0000256" key="4">
    <source>
        <dbReference type="ARBA" id="ARBA00023033"/>
    </source>
</evidence>
<keyword evidence="1" id="KW-0285">Flavoprotein</keyword>
<protein>
    <recommendedName>
        <fullName evidence="5">FAD-binding domain-containing protein</fullName>
    </recommendedName>
</protein>
<evidence type="ECO:0000256" key="2">
    <source>
        <dbReference type="ARBA" id="ARBA00022827"/>
    </source>
</evidence>
<keyword evidence="7" id="KW-1185">Reference proteome</keyword>
<dbReference type="InterPro" id="IPR036188">
    <property type="entry name" value="FAD/NAD-bd_sf"/>
</dbReference>
<gene>
    <name evidence="6" type="ORF">DB88DRAFT_488057</name>
</gene>
<dbReference type="Proteomes" id="UP001182556">
    <property type="component" value="Unassembled WGS sequence"/>
</dbReference>
<reference evidence="6" key="1">
    <citation type="submission" date="2023-02" db="EMBL/GenBank/DDBJ databases">
        <title>Identification and recombinant expression of a fungal hydrolase from Papiliotrema laurentii that hydrolyzes apple cutin and clears colloidal polyester polyurethane.</title>
        <authorList>
            <consortium name="DOE Joint Genome Institute"/>
            <person name="Roman V.A."/>
            <person name="Bojanowski C."/>
            <person name="Crable B.R."/>
            <person name="Wagner D.N."/>
            <person name="Hung C.S."/>
            <person name="Nadeau L.J."/>
            <person name="Schratz L."/>
            <person name="Haridas S."/>
            <person name="Pangilinan J."/>
            <person name="Lipzen A."/>
            <person name="Na H."/>
            <person name="Yan M."/>
            <person name="Ng V."/>
            <person name="Grigoriev I.V."/>
            <person name="Spatafora J.W."/>
            <person name="Barlow D."/>
            <person name="Biffinger J."/>
            <person name="Kelley-Loughnane N."/>
            <person name="Varaljay V.A."/>
            <person name="Crookes-Goodson W.J."/>
        </authorList>
    </citation>
    <scope>NUCLEOTIDE SEQUENCE</scope>
    <source>
        <strain evidence="6">5307AH</strain>
    </source>
</reference>
<comment type="caution">
    <text evidence="6">The sequence shown here is derived from an EMBL/GenBank/DDBJ whole genome shotgun (WGS) entry which is preliminary data.</text>
</comment>
<dbReference type="Pfam" id="PF01494">
    <property type="entry name" value="FAD_binding_3"/>
    <property type="match status" value="1"/>
</dbReference>
<evidence type="ECO:0000256" key="1">
    <source>
        <dbReference type="ARBA" id="ARBA00022630"/>
    </source>
</evidence>
<dbReference type="EMBL" id="JAODAN010000004">
    <property type="protein sequence ID" value="KAK1925137.1"/>
    <property type="molecule type" value="Genomic_DNA"/>
</dbReference>
<dbReference type="GO" id="GO:0071949">
    <property type="term" value="F:FAD binding"/>
    <property type="evidence" value="ECO:0007669"/>
    <property type="project" value="InterPro"/>
</dbReference>
<keyword evidence="3" id="KW-0560">Oxidoreductase</keyword>
<feature type="domain" description="FAD-binding" evidence="5">
    <location>
        <begin position="8"/>
        <end position="360"/>
    </location>
</feature>
<proteinExistence type="predicted"/>
<evidence type="ECO:0000313" key="6">
    <source>
        <dbReference type="EMBL" id="KAK1925137.1"/>
    </source>
</evidence>
<dbReference type="SUPFAM" id="SSF51905">
    <property type="entry name" value="FAD/NAD(P)-binding domain"/>
    <property type="match status" value="1"/>
</dbReference>
<evidence type="ECO:0000256" key="3">
    <source>
        <dbReference type="ARBA" id="ARBA00023002"/>
    </source>
</evidence>
<dbReference type="PANTHER" id="PTHR46972:SF1">
    <property type="entry name" value="FAD DEPENDENT OXIDOREDUCTASE DOMAIN-CONTAINING PROTEIN"/>
    <property type="match status" value="1"/>
</dbReference>
<dbReference type="CDD" id="cd03143">
    <property type="entry name" value="A4_beta-galactosidase_middle_domain"/>
    <property type="match status" value="1"/>
</dbReference>
<organism evidence="6 7">
    <name type="scientific">Papiliotrema laurentii</name>
    <name type="common">Cryptococcus laurentii</name>
    <dbReference type="NCBI Taxonomy" id="5418"/>
    <lineage>
        <taxon>Eukaryota</taxon>
        <taxon>Fungi</taxon>
        <taxon>Dikarya</taxon>
        <taxon>Basidiomycota</taxon>
        <taxon>Agaricomycotina</taxon>
        <taxon>Tremellomycetes</taxon>
        <taxon>Tremellales</taxon>
        <taxon>Rhynchogastremaceae</taxon>
        <taxon>Papiliotrema</taxon>
    </lineage>
</organism>
<sequence>MTDTLTTSQVTIIGAGPSGLLLARYLQIHDIPVVIYEREASRNARTQGGSLDLHPGTGLKALRETGLMDLAEEKLHSEAEVLKIMDCKKKVWYDENDYEALFNKSPDYVPKRQAMKGRPEIDRFDLRDILIDSLRPGTIQWNHGVKSCRAVDDSTYEVTFLNEHLSPITTSILIGADGTFSRVRPLLHDTLPSYAGIIMYDLTVPASNMTPTLREFVGAGGLMILEDGRCVMPQSNGGGKCKVYAGLRVPEDWLEEHPLPETGKREYVNSFYPGWCEGLVEQILMAATEEDVTVRKIFEYDPKFRWSTDLTGVTIIGDAAHVMSPFAGEGVNQALADALLLGQTLVSLYSTATPKGVESSKTASSAALHLPEPQVLHKALRDFEKKMMSRASGPMSESRRNLRMALGPDGAKKVGRIFYWIGMALTGVEMVASPFKALGGALGVW</sequence>
<evidence type="ECO:0000259" key="5">
    <source>
        <dbReference type="Pfam" id="PF01494"/>
    </source>
</evidence>
<name>A0AAD9FSB3_PAPLA</name>
<keyword evidence="4" id="KW-0503">Monooxygenase</keyword>
<accession>A0AAD9FSB3</accession>
<dbReference type="Gene3D" id="3.50.50.60">
    <property type="entry name" value="FAD/NAD(P)-binding domain"/>
    <property type="match status" value="1"/>
</dbReference>
<evidence type="ECO:0000313" key="7">
    <source>
        <dbReference type="Proteomes" id="UP001182556"/>
    </source>
</evidence>
<dbReference type="PANTHER" id="PTHR46972">
    <property type="entry name" value="MONOOXYGENASE ASQM-RELATED"/>
    <property type="match status" value="1"/>
</dbReference>
<dbReference type="GO" id="GO:0004497">
    <property type="term" value="F:monooxygenase activity"/>
    <property type="evidence" value="ECO:0007669"/>
    <property type="project" value="UniProtKB-KW"/>
</dbReference>
<dbReference type="AlphaFoldDB" id="A0AAD9FSB3"/>
<keyword evidence="2" id="KW-0274">FAD</keyword>